<keyword evidence="2" id="KW-1185">Reference proteome</keyword>
<sequence length="120" mass="13787">MVAFPKFRFCKTSLSVSLFCKAYSELATPVKTNKTNLFLHQEKQAEKYLPKVSSRNENLLDSSSDKLYSREKLSALKRVNTEMRSTVENENLNSLMLLRAQNDIAIEIDYNDVINDFAIT</sequence>
<protein>
    <submittedName>
        <fullName evidence="1">Uncharacterized protein</fullName>
    </submittedName>
</protein>
<proteinExistence type="predicted"/>
<dbReference type="Proteomes" id="UP000887159">
    <property type="component" value="Unassembled WGS sequence"/>
</dbReference>
<comment type="caution">
    <text evidence="1">The sequence shown here is derived from an EMBL/GenBank/DDBJ whole genome shotgun (WGS) entry which is preliminary data.</text>
</comment>
<gene>
    <name evidence="1" type="ORF">TNCV_4663831</name>
</gene>
<evidence type="ECO:0000313" key="2">
    <source>
        <dbReference type="Proteomes" id="UP000887159"/>
    </source>
</evidence>
<organism evidence="1 2">
    <name type="scientific">Trichonephila clavipes</name>
    <name type="common">Golden silk orbweaver</name>
    <name type="synonym">Nephila clavipes</name>
    <dbReference type="NCBI Taxonomy" id="2585209"/>
    <lineage>
        <taxon>Eukaryota</taxon>
        <taxon>Metazoa</taxon>
        <taxon>Ecdysozoa</taxon>
        <taxon>Arthropoda</taxon>
        <taxon>Chelicerata</taxon>
        <taxon>Arachnida</taxon>
        <taxon>Araneae</taxon>
        <taxon>Araneomorphae</taxon>
        <taxon>Entelegynae</taxon>
        <taxon>Araneoidea</taxon>
        <taxon>Nephilidae</taxon>
        <taxon>Trichonephila</taxon>
    </lineage>
</organism>
<accession>A0A8X6SD28</accession>
<name>A0A8X6SD28_TRICX</name>
<dbReference type="AlphaFoldDB" id="A0A8X6SD28"/>
<dbReference type="EMBL" id="BMAU01021284">
    <property type="protein sequence ID" value="GFY09193.1"/>
    <property type="molecule type" value="Genomic_DNA"/>
</dbReference>
<evidence type="ECO:0000313" key="1">
    <source>
        <dbReference type="EMBL" id="GFY09193.1"/>
    </source>
</evidence>
<reference evidence="1" key="1">
    <citation type="submission" date="2020-08" db="EMBL/GenBank/DDBJ databases">
        <title>Multicomponent nature underlies the extraordinary mechanical properties of spider dragline silk.</title>
        <authorList>
            <person name="Kono N."/>
            <person name="Nakamura H."/>
            <person name="Mori M."/>
            <person name="Yoshida Y."/>
            <person name="Ohtoshi R."/>
            <person name="Malay A.D."/>
            <person name="Moran D.A.P."/>
            <person name="Tomita M."/>
            <person name="Numata K."/>
            <person name="Arakawa K."/>
        </authorList>
    </citation>
    <scope>NUCLEOTIDE SEQUENCE</scope>
</reference>